<evidence type="ECO:0000256" key="1">
    <source>
        <dbReference type="SAM" id="MobiDB-lite"/>
    </source>
</evidence>
<evidence type="ECO:0000313" key="2">
    <source>
        <dbReference type="EMBL" id="KAJ8399968.1"/>
    </source>
</evidence>
<keyword evidence="3" id="KW-1185">Reference proteome</keyword>
<dbReference type="EMBL" id="JAINUG010000080">
    <property type="protein sequence ID" value="KAJ8399968.1"/>
    <property type="molecule type" value="Genomic_DNA"/>
</dbReference>
<reference evidence="2" key="1">
    <citation type="journal article" date="2023" name="Science">
        <title>Genome structures resolve the early diversification of teleost fishes.</title>
        <authorList>
            <person name="Parey E."/>
            <person name="Louis A."/>
            <person name="Montfort J."/>
            <person name="Bouchez O."/>
            <person name="Roques C."/>
            <person name="Iampietro C."/>
            <person name="Lluch J."/>
            <person name="Castinel A."/>
            <person name="Donnadieu C."/>
            <person name="Desvignes T."/>
            <person name="Floi Bucao C."/>
            <person name="Jouanno E."/>
            <person name="Wen M."/>
            <person name="Mejri S."/>
            <person name="Dirks R."/>
            <person name="Jansen H."/>
            <person name="Henkel C."/>
            <person name="Chen W.J."/>
            <person name="Zahm M."/>
            <person name="Cabau C."/>
            <person name="Klopp C."/>
            <person name="Thompson A.W."/>
            <person name="Robinson-Rechavi M."/>
            <person name="Braasch I."/>
            <person name="Lecointre G."/>
            <person name="Bobe J."/>
            <person name="Postlethwait J.H."/>
            <person name="Berthelot C."/>
            <person name="Roest Crollius H."/>
            <person name="Guiguen Y."/>
        </authorList>
    </citation>
    <scope>NUCLEOTIDE SEQUENCE</scope>
    <source>
        <strain evidence="2">NC1722</strain>
    </source>
</reference>
<name>A0AAD7SCR8_9TELE</name>
<gene>
    <name evidence="2" type="ORF">AAFF_G00406980</name>
</gene>
<proteinExistence type="predicted"/>
<dbReference type="Proteomes" id="UP001221898">
    <property type="component" value="Unassembled WGS sequence"/>
</dbReference>
<protein>
    <submittedName>
        <fullName evidence="2">Uncharacterized protein</fullName>
    </submittedName>
</protein>
<organism evidence="2 3">
    <name type="scientific">Aldrovandia affinis</name>
    <dbReference type="NCBI Taxonomy" id="143900"/>
    <lineage>
        <taxon>Eukaryota</taxon>
        <taxon>Metazoa</taxon>
        <taxon>Chordata</taxon>
        <taxon>Craniata</taxon>
        <taxon>Vertebrata</taxon>
        <taxon>Euteleostomi</taxon>
        <taxon>Actinopterygii</taxon>
        <taxon>Neopterygii</taxon>
        <taxon>Teleostei</taxon>
        <taxon>Notacanthiformes</taxon>
        <taxon>Halosauridae</taxon>
        <taxon>Aldrovandia</taxon>
    </lineage>
</organism>
<dbReference type="AlphaFoldDB" id="A0AAD7SCR8"/>
<feature type="compositionally biased region" description="Basic and acidic residues" evidence="1">
    <location>
        <begin position="20"/>
        <end position="34"/>
    </location>
</feature>
<feature type="region of interest" description="Disordered" evidence="1">
    <location>
        <begin position="1"/>
        <end position="34"/>
    </location>
</feature>
<accession>A0AAD7SCR8</accession>
<sequence length="72" mass="7827">MAGQAPSGKSEPASVSPPDSAEHQVHRGPEFPPKEEALKAWAQESSQTYGWPQSVRQWSGLVMVANSCTYLQ</sequence>
<comment type="caution">
    <text evidence="2">The sequence shown here is derived from an EMBL/GenBank/DDBJ whole genome shotgun (WGS) entry which is preliminary data.</text>
</comment>
<evidence type="ECO:0000313" key="3">
    <source>
        <dbReference type="Proteomes" id="UP001221898"/>
    </source>
</evidence>